<dbReference type="PANTHER" id="PTHR31527:SF0">
    <property type="entry name" value="RE64534P"/>
    <property type="match status" value="1"/>
</dbReference>
<organism evidence="3 4">
    <name type="scientific">Candidatus Segetimicrobium genomatis</name>
    <dbReference type="NCBI Taxonomy" id="2569760"/>
    <lineage>
        <taxon>Bacteria</taxon>
        <taxon>Bacillati</taxon>
        <taxon>Candidatus Sysuimicrobiota</taxon>
        <taxon>Candidatus Sysuimicrobiia</taxon>
        <taxon>Candidatus Sysuimicrobiales</taxon>
        <taxon>Candidatus Segetimicrobiaceae</taxon>
        <taxon>Candidatus Segetimicrobium</taxon>
    </lineage>
</organism>
<dbReference type="InterPro" id="IPR018959">
    <property type="entry name" value="DUF1989"/>
</dbReference>
<evidence type="ECO:0000256" key="1">
    <source>
        <dbReference type="SAM" id="MobiDB-lite"/>
    </source>
</evidence>
<evidence type="ECO:0000313" key="4">
    <source>
        <dbReference type="Proteomes" id="UP000320048"/>
    </source>
</evidence>
<sequence length="246" mass="26997">MGGVEGCPDFERWQSASGTSSLIPSPLASPGRGQTDRRGRRHVGQITNARIVQTVSAREGRAFLVEQGELIKVIDVRGQQAVDFFAFCRHDPREYLSAEHTRVGNLRLFPRVGQAFYTNRRRPILTFVEDHSPGKHDMLVAACDPTRYASLGFKGWHASCQENLMSGMSALGVEVIEVPSPVNLFANFPLEPDRSLRVLAALTKPGDYVVFKAELPVYVCVSACPQDLNETNAGNPTEAGIEIGSR</sequence>
<reference evidence="3 4" key="1">
    <citation type="journal article" date="2019" name="Nat. Microbiol.">
        <title>Mediterranean grassland soil C-N compound turnover is dependent on rainfall and depth, and is mediated by genomically divergent microorganisms.</title>
        <authorList>
            <person name="Diamond S."/>
            <person name="Andeer P.F."/>
            <person name="Li Z."/>
            <person name="Crits-Christoph A."/>
            <person name="Burstein D."/>
            <person name="Anantharaman K."/>
            <person name="Lane K.R."/>
            <person name="Thomas B.C."/>
            <person name="Pan C."/>
            <person name="Northen T.R."/>
            <person name="Banfield J.F."/>
        </authorList>
    </citation>
    <scope>NUCLEOTIDE SEQUENCE [LARGE SCALE GENOMIC DNA]</scope>
    <source>
        <strain evidence="3">NP_7</strain>
    </source>
</reference>
<accession>A0A537JDY1</accession>
<dbReference type="PANTHER" id="PTHR31527">
    <property type="entry name" value="RE64534P"/>
    <property type="match status" value="1"/>
</dbReference>
<dbReference type="Pfam" id="PF09347">
    <property type="entry name" value="DUF1989"/>
    <property type="match status" value="1"/>
</dbReference>
<feature type="domain" description="DUF1989" evidence="2">
    <location>
        <begin position="54"/>
        <end position="216"/>
    </location>
</feature>
<comment type="caution">
    <text evidence="3">The sequence shown here is derived from an EMBL/GenBank/DDBJ whole genome shotgun (WGS) entry which is preliminary data.</text>
</comment>
<evidence type="ECO:0000313" key="3">
    <source>
        <dbReference type="EMBL" id="TMI81715.1"/>
    </source>
</evidence>
<dbReference type="Proteomes" id="UP000320048">
    <property type="component" value="Unassembled WGS sequence"/>
</dbReference>
<feature type="region of interest" description="Disordered" evidence="1">
    <location>
        <begin position="15"/>
        <end position="42"/>
    </location>
</feature>
<gene>
    <name evidence="3" type="ORF">E6H04_06085</name>
</gene>
<dbReference type="AlphaFoldDB" id="A0A537JDY1"/>
<evidence type="ECO:0000259" key="2">
    <source>
        <dbReference type="Pfam" id="PF09347"/>
    </source>
</evidence>
<protein>
    <submittedName>
        <fullName evidence="3">Urea carboxylase-associated family protein</fullName>
    </submittedName>
</protein>
<name>A0A537JDY1_9BACT</name>
<proteinExistence type="predicted"/>
<dbReference type="EMBL" id="VBAO01000159">
    <property type="protein sequence ID" value="TMI81715.1"/>
    <property type="molecule type" value="Genomic_DNA"/>
</dbReference>